<gene>
    <name evidence="2" type="ORF">MKW98_031204</name>
</gene>
<keyword evidence="1" id="KW-0472">Membrane</keyword>
<evidence type="ECO:0000313" key="2">
    <source>
        <dbReference type="EMBL" id="KAI3938256.1"/>
    </source>
</evidence>
<evidence type="ECO:0000256" key="1">
    <source>
        <dbReference type="SAM" id="Phobius"/>
    </source>
</evidence>
<accession>A0AAD4XRX6</accession>
<proteinExistence type="predicted"/>
<dbReference type="Proteomes" id="UP001202328">
    <property type="component" value="Unassembled WGS sequence"/>
</dbReference>
<name>A0AAD4XRX6_9MAGN</name>
<dbReference type="AlphaFoldDB" id="A0AAD4XRX6"/>
<evidence type="ECO:0000313" key="3">
    <source>
        <dbReference type="Proteomes" id="UP001202328"/>
    </source>
</evidence>
<dbReference type="EMBL" id="JAJJMB010005553">
    <property type="protein sequence ID" value="KAI3938256.1"/>
    <property type="molecule type" value="Genomic_DNA"/>
</dbReference>
<keyword evidence="3" id="KW-1185">Reference proteome</keyword>
<organism evidence="2 3">
    <name type="scientific">Papaver atlanticum</name>
    <dbReference type="NCBI Taxonomy" id="357466"/>
    <lineage>
        <taxon>Eukaryota</taxon>
        <taxon>Viridiplantae</taxon>
        <taxon>Streptophyta</taxon>
        <taxon>Embryophyta</taxon>
        <taxon>Tracheophyta</taxon>
        <taxon>Spermatophyta</taxon>
        <taxon>Magnoliopsida</taxon>
        <taxon>Ranunculales</taxon>
        <taxon>Papaveraceae</taxon>
        <taxon>Papaveroideae</taxon>
        <taxon>Papaver</taxon>
    </lineage>
</organism>
<reference evidence="2" key="1">
    <citation type="submission" date="2022-04" db="EMBL/GenBank/DDBJ databases">
        <title>A functionally conserved STORR gene fusion in Papaver species that diverged 16.8 million years ago.</title>
        <authorList>
            <person name="Catania T."/>
        </authorList>
    </citation>
    <scope>NUCLEOTIDE SEQUENCE</scope>
    <source>
        <strain evidence="2">S-188037</strain>
    </source>
</reference>
<keyword evidence="1" id="KW-1133">Transmembrane helix</keyword>
<protein>
    <submittedName>
        <fullName evidence="2">Uncharacterized protein</fullName>
    </submittedName>
</protein>
<sequence>MEEIGRYICLCLGLQRCFLRRYSITWWVPLGYEVSNLALCCKIFLCINMGRRNKRLRTLLQMFASS</sequence>
<keyword evidence="1" id="KW-0812">Transmembrane</keyword>
<comment type="caution">
    <text evidence="2">The sequence shown here is derived from an EMBL/GenBank/DDBJ whole genome shotgun (WGS) entry which is preliminary data.</text>
</comment>
<feature type="transmembrane region" description="Helical" evidence="1">
    <location>
        <begin position="24"/>
        <end position="47"/>
    </location>
</feature>